<keyword evidence="1" id="KW-0812">Transmembrane</keyword>
<evidence type="ECO:0000313" key="2">
    <source>
        <dbReference type="EMBL" id="RXZ48494.1"/>
    </source>
</evidence>
<dbReference type="EMBL" id="SDPL01000080">
    <property type="protein sequence ID" value="RXZ48494.1"/>
    <property type="molecule type" value="Genomic_DNA"/>
</dbReference>
<keyword evidence="3" id="KW-1185">Reference proteome</keyword>
<proteinExistence type="predicted"/>
<name>A0A4Q2JNB4_9MICO</name>
<dbReference type="RefSeq" id="WP_129234113.1">
    <property type="nucleotide sequence ID" value="NZ_JBHXVJ010000008.1"/>
</dbReference>
<organism evidence="2 3">
    <name type="scientific">Agromyces binzhouensis</name>
    <dbReference type="NCBI Taxonomy" id="1817495"/>
    <lineage>
        <taxon>Bacteria</taxon>
        <taxon>Bacillati</taxon>
        <taxon>Actinomycetota</taxon>
        <taxon>Actinomycetes</taxon>
        <taxon>Micrococcales</taxon>
        <taxon>Microbacteriaceae</taxon>
        <taxon>Agromyces</taxon>
    </lineage>
</organism>
<protein>
    <recommendedName>
        <fullName evidence="4">Flagellar biosynthesis protein FlhA</fullName>
    </recommendedName>
</protein>
<evidence type="ECO:0008006" key="4">
    <source>
        <dbReference type="Google" id="ProtNLM"/>
    </source>
</evidence>
<feature type="transmembrane region" description="Helical" evidence="1">
    <location>
        <begin position="5"/>
        <end position="22"/>
    </location>
</feature>
<keyword evidence="1" id="KW-1133">Transmembrane helix</keyword>
<reference evidence="2 3" key="1">
    <citation type="submission" date="2019-01" db="EMBL/GenBank/DDBJ databases">
        <authorList>
            <person name="Li J."/>
        </authorList>
    </citation>
    <scope>NUCLEOTIDE SEQUENCE [LARGE SCALE GENOMIC DNA]</scope>
    <source>
        <strain evidence="2 3">CGMCC 4.7180</strain>
    </source>
</reference>
<evidence type="ECO:0000313" key="3">
    <source>
        <dbReference type="Proteomes" id="UP000292881"/>
    </source>
</evidence>
<keyword evidence="1" id="KW-0472">Membrane</keyword>
<comment type="caution">
    <text evidence="2">The sequence shown here is derived from an EMBL/GenBank/DDBJ whole genome shotgun (WGS) entry which is preliminary data.</text>
</comment>
<sequence length="64" mass="7384">MSRTVWTVLGVIAAVVIAWILVDVVFSVLWFVVKLAIVAVVAVVVFFWLRWLVTRRDDRKAVER</sequence>
<dbReference type="Proteomes" id="UP000292881">
    <property type="component" value="Unassembled WGS sequence"/>
</dbReference>
<accession>A0A4Q2JNB4</accession>
<dbReference type="AlphaFoldDB" id="A0A4Q2JNB4"/>
<feature type="transmembrane region" description="Helical" evidence="1">
    <location>
        <begin position="28"/>
        <end position="49"/>
    </location>
</feature>
<evidence type="ECO:0000256" key="1">
    <source>
        <dbReference type="SAM" id="Phobius"/>
    </source>
</evidence>
<gene>
    <name evidence="2" type="ORF">ESO86_06230</name>
</gene>